<proteinExistence type="inferred from homology"/>
<comment type="subcellular location">
    <subcellularLocation>
        <location evidence="1">Membrane</location>
        <topology evidence="1">Single-pass membrane protein</topology>
    </subcellularLocation>
</comment>
<evidence type="ECO:0000256" key="4">
    <source>
        <dbReference type="ARBA" id="ARBA00022989"/>
    </source>
</evidence>
<keyword evidence="3 7" id="KW-0812">Transmembrane</keyword>
<accession>A0ABS9CUQ6</accession>
<comment type="caution">
    <text evidence="9">The sequence shown here is derived from an EMBL/GenBank/DDBJ whole genome shotgun (WGS) entry which is preliminary data.</text>
</comment>
<keyword evidence="9" id="KW-0645">Protease</keyword>
<evidence type="ECO:0000256" key="1">
    <source>
        <dbReference type="ARBA" id="ARBA00004167"/>
    </source>
</evidence>
<dbReference type="InterPro" id="IPR001107">
    <property type="entry name" value="Band_7"/>
</dbReference>
<evidence type="ECO:0000259" key="8">
    <source>
        <dbReference type="SMART" id="SM00244"/>
    </source>
</evidence>
<dbReference type="Proteomes" id="UP001200557">
    <property type="component" value="Unassembled WGS sequence"/>
</dbReference>
<dbReference type="GO" id="GO:0008233">
    <property type="term" value="F:peptidase activity"/>
    <property type="evidence" value="ECO:0007669"/>
    <property type="project" value="UniProtKB-KW"/>
</dbReference>
<feature type="transmembrane region" description="Helical" evidence="7">
    <location>
        <begin position="6"/>
        <end position="25"/>
    </location>
</feature>
<dbReference type="SMART" id="SM00244">
    <property type="entry name" value="PHB"/>
    <property type="match status" value="1"/>
</dbReference>
<dbReference type="CDD" id="cd03405">
    <property type="entry name" value="SPFH_HflC"/>
    <property type="match status" value="1"/>
</dbReference>
<dbReference type="Pfam" id="PF01145">
    <property type="entry name" value="Band_7"/>
    <property type="match status" value="1"/>
</dbReference>
<evidence type="ECO:0000256" key="3">
    <source>
        <dbReference type="ARBA" id="ARBA00022692"/>
    </source>
</evidence>
<dbReference type="RefSeq" id="WP_235224262.1">
    <property type="nucleotide sequence ID" value="NZ_JAKGAQ010000001.1"/>
</dbReference>
<sequence>MNRSTYILPIIVIAVAAVMSSIFIVDERQKALVLQFGQIVSVKEDPGIGFKIPLVQEVVFYDDRILSRDVDPLEVTPLDDRRLIVDAFARYRITNVERFRQAVGTGGEDAAARRLDSILRAEMREVLGSVSSNDILSTDRAALMLRIRNAAIAEANALGITVIDVRLKRTDLPAENLNATFQRMVAERAREAEDERARGREAAQRIEAQADRTVVELVSEANREARVIQGEADAERNGIFAGAYGQDAEFFQFYRSLEAYGIAIGQGNARLVLSPDHEFFNYLRNENGTSTPDR</sequence>
<dbReference type="PIRSF" id="PIRSF005651">
    <property type="entry name" value="HflC"/>
    <property type="match status" value="1"/>
</dbReference>
<evidence type="ECO:0000313" key="9">
    <source>
        <dbReference type="EMBL" id="MCF2870149.1"/>
    </source>
</evidence>
<keyword evidence="10" id="KW-1185">Reference proteome</keyword>
<evidence type="ECO:0000256" key="5">
    <source>
        <dbReference type="ARBA" id="ARBA00023136"/>
    </source>
</evidence>
<dbReference type="InterPro" id="IPR036013">
    <property type="entry name" value="Band_7/SPFH_dom_sf"/>
</dbReference>
<feature type="domain" description="Band 7" evidence="8">
    <location>
        <begin position="20"/>
        <end position="184"/>
    </location>
</feature>
<evidence type="ECO:0000256" key="2">
    <source>
        <dbReference type="ARBA" id="ARBA00007862"/>
    </source>
</evidence>
<comment type="function">
    <text evidence="6">HflC and HflK could regulate a protease.</text>
</comment>
<dbReference type="PANTHER" id="PTHR42911:SF1">
    <property type="entry name" value="MODULATOR OF FTSH PROTEASE HFLC"/>
    <property type="match status" value="1"/>
</dbReference>
<evidence type="ECO:0000256" key="7">
    <source>
        <dbReference type="SAM" id="Phobius"/>
    </source>
</evidence>
<dbReference type="InterPro" id="IPR010200">
    <property type="entry name" value="HflC"/>
</dbReference>
<evidence type="ECO:0000313" key="10">
    <source>
        <dbReference type="Proteomes" id="UP001200557"/>
    </source>
</evidence>
<dbReference type="Gene3D" id="3.30.479.30">
    <property type="entry name" value="Band 7 domain"/>
    <property type="match status" value="1"/>
</dbReference>
<dbReference type="EMBL" id="JAKGAQ010000001">
    <property type="protein sequence ID" value="MCF2870149.1"/>
    <property type="molecule type" value="Genomic_DNA"/>
</dbReference>
<dbReference type="PANTHER" id="PTHR42911">
    <property type="entry name" value="MODULATOR OF FTSH PROTEASE HFLC"/>
    <property type="match status" value="1"/>
</dbReference>
<name>A0ABS9CUQ6_9RHOB</name>
<gene>
    <name evidence="9" type="ORF">L0664_03635</name>
</gene>
<evidence type="ECO:0000256" key="6">
    <source>
        <dbReference type="PIRNR" id="PIRNR005651"/>
    </source>
</evidence>
<keyword evidence="9" id="KW-0378">Hydrolase</keyword>
<dbReference type="SUPFAM" id="SSF117892">
    <property type="entry name" value="Band 7/SPFH domain"/>
    <property type="match status" value="1"/>
</dbReference>
<keyword evidence="4 7" id="KW-1133">Transmembrane helix</keyword>
<comment type="similarity">
    <text evidence="2 6">Belongs to the band 7/mec-2 family. HflC subfamily.</text>
</comment>
<organism evidence="9 10">
    <name type="scientific">Octadecabacter dasysiphoniae</name>
    <dbReference type="NCBI Taxonomy" id="2909341"/>
    <lineage>
        <taxon>Bacteria</taxon>
        <taxon>Pseudomonadati</taxon>
        <taxon>Pseudomonadota</taxon>
        <taxon>Alphaproteobacteria</taxon>
        <taxon>Rhodobacterales</taxon>
        <taxon>Roseobacteraceae</taxon>
        <taxon>Octadecabacter</taxon>
    </lineage>
</organism>
<reference evidence="9 10" key="1">
    <citation type="submission" date="2022-01" db="EMBL/GenBank/DDBJ databases">
        <title>Octadecabacter sp. nov., isolated from a marine alga.</title>
        <authorList>
            <person name="Jin M.S."/>
            <person name="Kim H.M."/>
            <person name="Han D.M."/>
            <person name="Jung J.J."/>
            <person name="Jeon C.O."/>
        </authorList>
    </citation>
    <scope>NUCLEOTIDE SEQUENCE [LARGE SCALE GENOMIC DNA]</scope>
    <source>
        <strain evidence="9 10">G9-8</strain>
    </source>
</reference>
<keyword evidence="5 7" id="KW-0472">Membrane</keyword>
<dbReference type="GO" id="GO:0006508">
    <property type="term" value="P:proteolysis"/>
    <property type="evidence" value="ECO:0007669"/>
    <property type="project" value="UniProtKB-KW"/>
</dbReference>
<protein>
    <recommendedName>
        <fullName evidence="6">Protein HflC</fullName>
    </recommendedName>
</protein>